<dbReference type="Pfam" id="PF01244">
    <property type="entry name" value="Peptidase_M19"/>
    <property type="match status" value="1"/>
</dbReference>
<dbReference type="Gene3D" id="1.10.287.650">
    <property type="entry name" value="L27 domain"/>
    <property type="match status" value="1"/>
</dbReference>
<dbReference type="InterPro" id="IPR008257">
    <property type="entry name" value="Pept_M19"/>
</dbReference>
<dbReference type="AlphaFoldDB" id="A0AB35WRR2"/>
<dbReference type="RefSeq" id="WP_330079480.1">
    <property type="nucleotide sequence ID" value="NZ_JAZDCU010000009.1"/>
</dbReference>
<evidence type="ECO:0000256" key="1">
    <source>
        <dbReference type="SAM" id="Phobius"/>
    </source>
</evidence>
<dbReference type="PANTHER" id="PTHR10443">
    <property type="entry name" value="MICROSOMAL DIPEPTIDASE"/>
    <property type="match status" value="1"/>
</dbReference>
<name>A0AB35WRR2_9PSED</name>
<sequence length="449" mass="49387">MTRPRWQHTLRFGLPVLLALGASASWWAWDQGYRDNPGYSFAVIRQANDMHERLLTFDGHISVPLTLGSAHNPLDGDSQGQFDLPKLQRGGLSAAALTVFGWPPIWQGEGAPHRPAPHFVAQARAQQETSYRIINNMARDFPEQAAIAYSPDDVRRLQGEGKFAIFISMLNAYPLGTSLDQLDFWAARGLRMFGFNYVGNNAWADSSRPMPFFHDTANALGGLSTLGQQAVRRLNDLGVIIDVSQMSSQALRQVSALSRAPLVASHSGPRALVDIPRNLDDDEMRLIAASGGVVMIPTYGDYLRPISQASRAQIEQLRQRFELPPLPNQAWALMPGDPAIATWPEQRFGEYAKALYAILAEEPKATLNDFGNAIDHAVKTIGIEHVGISSDFNDGGGLEGFEDVSQIRNVTAELLSRGYSEADIGKLWGGNFLRAWAQVQHSSKTLSAR</sequence>
<evidence type="ECO:0000313" key="3">
    <source>
        <dbReference type="Proteomes" id="UP001307839"/>
    </source>
</evidence>
<protein>
    <submittedName>
        <fullName evidence="2">Dipeptidase</fullName>
        <ecNumber evidence="2">3.4.13.19</ecNumber>
    </submittedName>
</protein>
<keyword evidence="2" id="KW-0224">Dipeptidase</keyword>
<dbReference type="GO" id="GO:0006508">
    <property type="term" value="P:proteolysis"/>
    <property type="evidence" value="ECO:0007669"/>
    <property type="project" value="InterPro"/>
</dbReference>
<dbReference type="GO" id="GO:0070573">
    <property type="term" value="F:metallodipeptidase activity"/>
    <property type="evidence" value="ECO:0007669"/>
    <property type="project" value="InterPro"/>
</dbReference>
<keyword evidence="3" id="KW-1185">Reference proteome</keyword>
<dbReference type="EC" id="3.4.13.19" evidence="2"/>
<dbReference type="PANTHER" id="PTHR10443:SF12">
    <property type="entry name" value="DIPEPTIDASE"/>
    <property type="match status" value="1"/>
</dbReference>
<keyword evidence="2" id="KW-0645">Protease</keyword>
<dbReference type="Gene3D" id="3.20.20.140">
    <property type="entry name" value="Metal-dependent hydrolases"/>
    <property type="match status" value="1"/>
</dbReference>
<evidence type="ECO:0000313" key="2">
    <source>
        <dbReference type="EMBL" id="MEE1866836.1"/>
    </source>
</evidence>
<organism evidence="2 3">
    <name type="scientific">Pseudomonas auratipiscis</name>
    <dbReference type="NCBI Taxonomy" id="3115853"/>
    <lineage>
        <taxon>Bacteria</taxon>
        <taxon>Pseudomonadati</taxon>
        <taxon>Pseudomonadota</taxon>
        <taxon>Gammaproteobacteria</taxon>
        <taxon>Pseudomonadales</taxon>
        <taxon>Pseudomonadaceae</taxon>
        <taxon>Pseudomonas</taxon>
    </lineage>
</organism>
<feature type="transmembrane region" description="Helical" evidence="1">
    <location>
        <begin position="12"/>
        <end position="29"/>
    </location>
</feature>
<keyword evidence="1" id="KW-0812">Transmembrane</keyword>
<gene>
    <name evidence="2" type="ORF">V0R53_10545</name>
</gene>
<dbReference type="InterPro" id="IPR032466">
    <property type="entry name" value="Metal_Hydrolase"/>
</dbReference>
<proteinExistence type="predicted"/>
<reference evidence="2 3" key="1">
    <citation type="submission" date="2024-01" db="EMBL/GenBank/DDBJ databases">
        <title>Unpublished Manusciprt.</title>
        <authorList>
            <person name="Duman M."/>
            <person name="Valdes E.G."/>
            <person name="Ajmi N."/>
            <person name="Altun S."/>
            <person name="Saticioglu I.B."/>
        </authorList>
    </citation>
    <scope>NUCLEOTIDE SEQUENCE [LARGE SCALE GENOMIC DNA]</scope>
    <source>
        <strain evidence="2 3">120P</strain>
    </source>
</reference>
<comment type="caution">
    <text evidence="2">The sequence shown here is derived from an EMBL/GenBank/DDBJ whole genome shotgun (WGS) entry which is preliminary data.</text>
</comment>
<keyword evidence="1" id="KW-0472">Membrane</keyword>
<dbReference type="Proteomes" id="UP001307839">
    <property type="component" value="Unassembled WGS sequence"/>
</dbReference>
<accession>A0AB35WRR2</accession>
<dbReference type="EMBL" id="JAZDQP010000006">
    <property type="protein sequence ID" value="MEE1866836.1"/>
    <property type="molecule type" value="Genomic_DNA"/>
</dbReference>
<keyword evidence="1" id="KW-1133">Transmembrane helix</keyword>
<dbReference type="SUPFAM" id="SSF51556">
    <property type="entry name" value="Metallo-dependent hydrolases"/>
    <property type="match status" value="1"/>
</dbReference>
<dbReference type="PROSITE" id="PS51365">
    <property type="entry name" value="RENAL_DIPEPTIDASE_2"/>
    <property type="match status" value="1"/>
</dbReference>
<keyword evidence="2" id="KW-0378">Hydrolase</keyword>
<dbReference type="CDD" id="cd01301">
    <property type="entry name" value="rDP_like"/>
    <property type="match status" value="1"/>
</dbReference>